<keyword evidence="1" id="KW-1133">Transmembrane helix</keyword>
<reference evidence="3" key="1">
    <citation type="submission" date="2021-01" db="UniProtKB">
        <authorList>
            <consortium name="EnsemblPlants"/>
        </authorList>
    </citation>
    <scope>IDENTIFICATION</scope>
</reference>
<evidence type="ECO:0000256" key="1">
    <source>
        <dbReference type="SAM" id="Phobius"/>
    </source>
</evidence>
<feature type="chain" id="PRO_5029698066" evidence="2">
    <location>
        <begin position="39"/>
        <end position="192"/>
    </location>
</feature>
<dbReference type="PANTHER" id="PTHR36336:SF1">
    <property type="entry name" value="OS09G0560400 PROTEIN"/>
    <property type="match status" value="1"/>
</dbReference>
<proteinExistence type="predicted"/>
<evidence type="ECO:0000313" key="4">
    <source>
        <dbReference type="Proteomes" id="UP000594263"/>
    </source>
</evidence>
<feature type="transmembrane region" description="Helical" evidence="1">
    <location>
        <begin position="148"/>
        <end position="170"/>
    </location>
</feature>
<name>A0A7N0U0S4_KALFE</name>
<organism evidence="3 4">
    <name type="scientific">Kalanchoe fedtschenkoi</name>
    <name type="common">Lavender scallops</name>
    <name type="synonym">South American air plant</name>
    <dbReference type="NCBI Taxonomy" id="63787"/>
    <lineage>
        <taxon>Eukaryota</taxon>
        <taxon>Viridiplantae</taxon>
        <taxon>Streptophyta</taxon>
        <taxon>Embryophyta</taxon>
        <taxon>Tracheophyta</taxon>
        <taxon>Spermatophyta</taxon>
        <taxon>Magnoliopsida</taxon>
        <taxon>eudicotyledons</taxon>
        <taxon>Gunneridae</taxon>
        <taxon>Pentapetalae</taxon>
        <taxon>Saxifragales</taxon>
        <taxon>Crassulaceae</taxon>
        <taxon>Kalanchoe</taxon>
    </lineage>
</organism>
<dbReference type="AlphaFoldDB" id="A0A7N0U0S4"/>
<evidence type="ECO:0000256" key="2">
    <source>
        <dbReference type="SAM" id="SignalP"/>
    </source>
</evidence>
<keyword evidence="1" id="KW-0472">Membrane</keyword>
<accession>A0A7N0U0S4</accession>
<keyword evidence="1" id="KW-0812">Transmembrane</keyword>
<dbReference type="Proteomes" id="UP000594263">
    <property type="component" value="Unplaced"/>
</dbReference>
<dbReference type="OMA" id="DEERYHC"/>
<evidence type="ECO:0000313" key="3">
    <source>
        <dbReference type="EnsemblPlants" id="Kaladp0050s0107.1.v1.1"/>
    </source>
</evidence>
<feature type="signal peptide" evidence="2">
    <location>
        <begin position="1"/>
        <end position="38"/>
    </location>
</feature>
<keyword evidence="2" id="KW-0732">Signal</keyword>
<dbReference type="Gramene" id="Kaladp0050s0107.1.v1.1">
    <property type="protein sequence ID" value="Kaladp0050s0107.1.v1.1"/>
    <property type="gene ID" value="Kaladp0050s0107.v1.1"/>
</dbReference>
<keyword evidence="4" id="KW-1185">Reference proteome</keyword>
<dbReference type="EnsemblPlants" id="Kaladp0050s0107.1.v1.1">
    <property type="protein sequence ID" value="Kaladp0050s0107.1.v1.1"/>
    <property type="gene ID" value="Kaladp0050s0107.v1.1"/>
</dbReference>
<sequence>MIDSDQRRRRRSRMTSLLPHPILLPVSLILISLMRVSSDESILGHQSSELGVGQRMLLSFKETPSGSNSTFDCSPNGPCVSCLYSEKSNPKFRCSETGYRIPLKCSLLKEKTKEVNAKNPQNNQSNTEDNEAYITYRSCIPAVSEDKLSVLGFEGIILCMLALSGSFVYYRKKQSAIMSASGAIRIPTSSRF</sequence>
<dbReference type="PANTHER" id="PTHR36336">
    <property type="entry name" value="OS09G0560400 PROTEIN"/>
    <property type="match status" value="1"/>
</dbReference>
<protein>
    <submittedName>
        <fullName evidence="3">Uncharacterized protein</fullName>
    </submittedName>
</protein>